<keyword evidence="1" id="KW-0732">Signal</keyword>
<evidence type="ECO:0000313" key="2">
    <source>
        <dbReference type="EMBL" id="RAK51162.1"/>
    </source>
</evidence>
<evidence type="ECO:0000256" key="1">
    <source>
        <dbReference type="SAM" id="SignalP"/>
    </source>
</evidence>
<accession>A0A328A942</accession>
<dbReference type="Proteomes" id="UP000249254">
    <property type="component" value="Unassembled WGS sequence"/>
</dbReference>
<dbReference type="RefSeq" id="WP_111530597.1">
    <property type="nucleotide sequence ID" value="NZ_JBHRSG010000003.1"/>
</dbReference>
<name>A0A328A942_9CAUL</name>
<protein>
    <submittedName>
        <fullName evidence="2">Uncharacterized protein</fullName>
    </submittedName>
</protein>
<comment type="caution">
    <text evidence="2">The sequence shown here is derived from an EMBL/GenBank/DDBJ whole genome shotgun (WGS) entry which is preliminary data.</text>
</comment>
<feature type="chain" id="PRO_5016468246" evidence="1">
    <location>
        <begin position="26"/>
        <end position="122"/>
    </location>
</feature>
<proteinExistence type="predicted"/>
<dbReference type="OrthoDB" id="7211073at2"/>
<dbReference type="EMBL" id="QFYQ01000003">
    <property type="protein sequence ID" value="RAK51162.1"/>
    <property type="molecule type" value="Genomic_DNA"/>
</dbReference>
<reference evidence="3" key="1">
    <citation type="submission" date="2018-05" db="EMBL/GenBank/DDBJ databases">
        <authorList>
            <person name="Li X."/>
        </authorList>
    </citation>
    <scope>NUCLEOTIDE SEQUENCE [LARGE SCALE GENOMIC DNA]</scope>
    <source>
        <strain evidence="3">LX32</strain>
    </source>
</reference>
<organism evidence="2 3">
    <name type="scientific">Phenylobacterium soli</name>
    <dbReference type="NCBI Taxonomy" id="2170551"/>
    <lineage>
        <taxon>Bacteria</taxon>
        <taxon>Pseudomonadati</taxon>
        <taxon>Pseudomonadota</taxon>
        <taxon>Alphaproteobacteria</taxon>
        <taxon>Caulobacterales</taxon>
        <taxon>Caulobacteraceae</taxon>
        <taxon>Phenylobacterium</taxon>
    </lineage>
</organism>
<dbReference type="AlphaFoldDB" id="A0A328A942"/>
<gene>
    <name evidence="2" type="ORF">DJ017_19575</name>
</gene>
<sequence length="122" mass="12572">MLRAITLGAAIGLAAGAAFAPSAFAQSTFDPTVTSICIEPGGRTLPATCRAQPSHIDPREDICQCLDGGQQVTISVCPPGVRPPAESAAYERARAEAVKNGSVVGATWQGRPMCVAPRNPAR</sequence>
<keyword evidence="3" id="KW-1185">Reference proteome</keyword>
<feature type="signal peptide" evidence="1">
    <location>
        <begin position="1"/>
        <end position="25"/>
    </location>
</feature>
<evidence type="ECO:0000313" key="3">
    <source>
        <dbReference type="Proteomes" id="UP000249254"/>
    </source>
</evidence>